<dbReference type="Proteomes" id="UP000006718">
    <property type="component" value="Chromosome 3"/>
</dbReference>
<dbReference type="Bgee" id="ENSMMUG00000015870">
    <property type="expression patterns" value="Expressed in colon and 21 other cell types or tissues"/>
</dbReference>
<reference evidence="2" key="1">
    <citation type="journal article" date="2007" name="Science">
        <title>Evolutionary and biomedical insights from the rhesus macaque genome.</title>
        <authorList>
            <person name="Gibbs R.A."/>
            <person name="Rogers J."/>
            <person name="Katze M.G."/>
            <person name="Bumgarner R."/>
            <person name="Weinstock G.M."/>
            <person name="Mardis E.R."/>
            <person name="Remington K.A."/>
            <person name="Strausberg R.L."/>
            <person name="Venter J.C."/>
            <person name="Wilson R.K."/>
            <person name="Batzer M.A."/>
            <person name="Bustamante C.D."/>
            <person name="Eichler E.E."/>
            <person name="Hahn M.W."/>
            <person name="Hardison R.C."/>
            <person name="Makova K.D."/>
            <person name="Miller W."/>
            <person name="Milosavljevic A."/>
            <person name="Palermo R.E."/>
            <person name="Siepel A."/>
            <person name="Sikela J.M."/>
            <person name="Attaway T."/>
            <person name="Bell S."/>
            <person name="Bernard K.E."/>
            <person name="Buhay C.J."/>
            <person name="Chandrabose M.N."/>
            <person name="Dao M."/>
            <person name="Davis C."/>
            <person name="Delehaunty K.D."/>
            <person name="Ding Y."/>
            <person name="Dinh H.H."/>
            <person name="Dugan-Rocha S."/>
            <person name="Fulton L.A."/>
            <person name="Gabisi R.A."/>
            <person name="Garner T.T."/>
            <person name="Godfrey J."/>
            <person name="Hawes A.C."/>
            <person name="Hernandez J."/>
            <person name="Hines S."/>
            <person name="Holder M."/>
            <person name="Hume J."/>
            <person name="Jhangiani S.N."/>
            <person name="Joshi V."/>
            <person name="Khan Z.M."/>
            <person name="Kirkness E.F."/>
            <person name="Cree A."/>
            <person name="Fowler R.G."/>
            <person name="Lee S."/>
            <person name="Lewis L.R."/>
            <person name="Li Z."/>
            <person name="Liu Y.-S."/>
            <person name="Moore S.M."/>
            <person name="Muzny D."/>
            <person name="Nazareth L.V."/>
            <person name="Ngo D.N."/>
            <person name="Okwuonu G.O."/>
            <person name="Pai G."/>
            <person name="Parker D."/>
            <person name="Paul H.A."/>
            <person name="Pfannkoch C."/>
            <person name="Pohl C.S."/>
            <person name="Rogers Y.-H.C."/>
            <person name="Ruiz S.J."/>
            <person name="Sabo A."/>
            <person name="Santibanez J."/>
            <person name="Schneider B.W."/>
            <person name="Smith S.M."/>
            <person name="Sodergren E."/>
            <person name="Svatek A.F."/>
            <person name="Utterback T.R."/>
            <person name="Vattathil S."/>
            <person name="Warren W."/>
            <person name="White C.S."/>
            <person name="Chinwalla A.T."/>
            <person name="Feng Y."/>
            <person name="Halpern A.L."/>
            <person name="Hillier L.W."/>
            <person name="Huang X."/>
            <person name="Minx P."/>
            <person name="Nelson J.O."/>
            <person name="Pepin K.H."/>
            <person name="Qin X."/>
            <person name="Sutton G.G."/>
            <person name="Venter E."/>
            <person name="Walenz B.P."/>
            <person name="Wallis J.W."/>
            <person name="Worley K.C."/>
            <person name="Yang S.-P."/>
            <person name="Jones S.M."/>
            <person name="Marra M.A."/>
            <person name="Rocchi M."/>
            <person name="Schein J.E."/>
            <person name="Baertsch R."/>
            <person name="Clarke L."/>
            <person name="Csuros M."/>
            <person name="Glasscock J."/>
            <person name="Harris R.A."/>
            <person name="Havlak P."/>
            <person name="Jackson A.R."/>
            <person name="Jiang H."/>
            <person name="Liu Y."/>
            <person name="Messina D.N."/>
            <person name="Shen Y."/>
            <person name="Song H.X.-Z."/>
            <person name="Wylie T."/>
            <person name="Zhang L."/>
            <person name="Birney E."/>
            <person name="Han K."/>
            <person name="Konkel M.K."/>
            <person name="Lee J."/>
            <person name="Smit A.F.A."/>
            <person name="Ullmer B."/>
            <person name="Wang H."/>
            <person name="Xing J."/>
            <person name="Burhans R."/>
            <person name="Cheng Z."/>
            <person name="Karro J.E."/>
            <person name="Ma J."/>
            <person name="Raney B."/>
            <person name="She X."/>
            <person name="Cox M.J."/>
            <person name="Demuth J.P."/>
            <person name="Dumas L.J."/>
            <person name="Han S.-G."/>
            <person name="Hopkins J."/>
            <person name="Karimpour-Fard A."/>
            <person name="Kim Y.H."/>
            <person name="Pollack J.R."/>
            <person name="Vinar T."/>
            <person name="Addo-Quaye C."/>
            <person name="Degenhardt J."/>
            <person name="Denby A."/>
            <person name="Hubisz M.J."/>
            <person name="Indap A."/>
            <person name="Kosiol C."/>
            <person name="Lahn B.T."/>
            <person name="Lawson H.A."/>
            <person name="Marklein A."/>
            <person name="Nielsen R."/>
            <person name="Vallender E.J."/>
            <person name="Clark A.G."/>
            <person name="Ferguson B."/>
            <person name="Hernandez R.D."/>
            <person name="Hirani K."/>
            <person name="Kehrer-Sawatzki H."/>
            <person name="Kolb J."/>
            <person name="Patil S."/>
            <person name="Pu L.-L."/>
            <person name="Ren Y."/>
            <person name="Smith D.G."/>
            <person name="Wheeler D.A."/>
            <person name="Schenck I."/>
            <person name="Ball E.V."/>
            <person name="Chen R."/>
            <person name="Cooper D.N."/>
            <person name="Giardine B."/>
            <person name="Hsu F."/>
            <person name="Kent W.J."/>
            <person name="Lesk A."/>
            <person name="Nelson D.L."/>
            <person name="O'brien W.E."/>
            <person name="Pruefer K."/>
            <person name="Stenson P.D."/>
            <person name="Wallace J.C."/>
            <person name="Ke H."/>
            <person name="Liu X.-M."/>
            <person name="Wang P."/>
            <person name="Xiang A.P."/>
            <person name="Yang F."/>
            <person name="Barber G.P."/>
            <person name="Haussler D."/>
            <person name="Karolchik D."/>
            <person name="Kern A.D."/>
            <person name="Kuhn R.M."/>
            <person name="Smith K.E."/>
            <person name="Zwieg A.S."/>
        </authorList>
    </citation>
    <scope>NUCLEOTIDE SEQUENCE [LARGE SCALE GENOMIC DNA]</scope>
    <source>
        <strain evidence="2">17573</strain>
    </source>
</reference>
<organism evidence="1 2">
    <name type="scientific">Macaca mulatta</name>
    <name type="common">Rhesus macaque</name>
    <dbReference type="NCBI Taxonomy" id="9544"/>
    <lineage>
        <taxon>Eukaryota</taxon>
        <taxon>Metazoa</taxon>
        <taxon>Chordata</taxon>
        <taxon>Craniata</taxon>
        <taxon>Vertebrata</taxon>
        <taxon>Euteleostomi</taxon>
        <taxon>Mammalia</taxon>
        <taxon>Eutheria</taxon>
        <taxon>Euarchontoglires</taxon>
        <taxon>Primates</taxon>
        <taxon>Haplorrhini</taxon>
        <taxon>Catarrhini</taxon>
        <taxon>Cercopithecidae</taxon>
        <taxon>Cercopithecinae</taxon>
        <taxon>Macaca</taxon>
    </lineage>
</organism>
<evidence type="ECO:0000313" key="2">
    <source>
        <dbReference type="Proteomes" id="UP000006718"/>
    </source>
</evidence>
<protein>
    <submittedName>
        <fullName evidence="1">Solute carrier family 37 member 3</fullName>
    </submittedName>
</protein>
<sequence>MAWPSVFQRGSLLSRFSHHHVVVFLLTFFSYSLLHASRKTFSNVKVSISEQWTPSAFNTSVELPVESLTLSPRLKCSGTISVQCNLLLSGSSNSTASASRVAGIADLEQQPFVPQCRESDSFPRNTGYHFPLLLCCGPFHQWHCWGSVEFAVGSVFRHVLFCIRGVCLWHAHRMAAFLQQMAVLLPVDCERPAAVHRLALCGCYYGQLVWESRTRSCFWSLECLCFCGQHFGSVPSFFCSSVWL</sequence>
<dbReference type="Ensembl" id="ENSMMUT00000057318.2">
    <property type="protein sequence ID" value="ENSMMUP00000059739.2"/>
    <property type="gene ID" value="ENSMMUG00000015870.4"/>
</dbReference>
<evidence type="ECO:0000313" key="1">
    <source>
        <dbReference type="Ensembl" id="ENSMMUP00000059739.2"/>
    </source>
</evidence>
<dbReference type="GeneTree" id="ENSGT00940000163296"/>
<gene>
    <name evidence="1 3" type="primary">SLC37A3</name>
</gene>
<accession>A0A1D5RHE5</accession>
<dbReference type="AlphaFoldDB" id="A0A1D5RHE5"/>
<name>A0A1D5RHE5_MACMU</name>
<proteinExistence type="predicted"/>
<dbReference type="VEuPathDB" id="HostDB:ENSMMUG00000015870"/>
<reference evidence="1" key="3">
    <citation type="submission" date="2025-08" db="UniProtKB">
        <authorList>
            <consortium name="Ensembl"/>
        </authorList>
    </citation>
    <scope>IDENTIFICATION</scope>
    <source>
        <strain evidence="1">17573</strain>
    </source>
</reference>
<dbReference type="VGNC" id="VGNC:81574">
    <property type="gene designation" value="SLC37A3"/>
</dbReference>
<reference evidence="1" key="4">
    <citation type="submission" date="2025-09" db="UniProtKB">
        <authorList>
            <consortium name="Ensembl"/>
        </authorList>
    </citation>
    <scope>IDENTIFICATION</scope>
    <source>
        <strain evidence="1">17573</strain>
    </source>
</reference>
<evidence type="ECO:0000313" key="3">
    <source>
        <dbReference type="VGNC" id="VGNC:81574"/>
    </source>
</evidence>
<dbReference type="ExpressionAtlas" id="A0A1D5RHE5">
    <property type="expression patterns" value="baseline"/>
</dbReference>
<keyword evidence="2" id="KW-1185">Reference proteome</keyword>
<reference evidence="1" key="2">
    <citation type="submission" date="2019-01" db="EMBL/GenBank/DDBJ databases">
        <authorList>
            <person name="Graves T."/>
            <person name="Eichler E.E."/>
            <person name="Wilson R.K."/>
        </authorList>
    </citation>
    <scope>NUCLEOTIDE SEQUENCE [LARGE SCALE GENOMIC DNA]</scope>
    <source>
        <strain evidence="1">17573</strain>
    </source>
</reference>